<gene>
    <name evidence="17" type="ORF">OsJ_02091</name>
</gene>
<evidence type="ECO:0000256" key="11">
    <source>
        <dbReference type="ARBA" id="ARBA00023316"/>
    </source>
</evidence>
<dbReference type="InterPro" id="IPR058851">
    <property type="entry name" value="CALS1_helical"/>
</dbReference>
<evidence type="ECO:0000256" key="8">
    <source>
        <dbReference type="ARBA" id="ARBA00022960"/>
    </source>
</evidence>
<dbReference type="EMBL" id="CM000138">
    <property type="protein sequence ID" value="EEE54739.1"/>
    <property type="molecule type" value="Genomic_DNA"/>
</dbReference>
<evidence type="ECO:0000256" key="9">
    <source>
        <dbReference type="ARBA" id="ARBA00022989"/>
    </source>
</evidence>
<dbReference type="Pfam" id="PF25968">
    <property type="entry name" value="CALS1"/>
    <property type="match status" value="1"/>
</dbReference>
<dbReference type="EC" id="2.4.1.34" evidence="3"/>
<feature type="transmembrane region" description="Helical" evidence="15">
    <location>
        <begin position="1205"/>
        <end position="1230"/>
    </location>
</feature>
<feature type="transmembrane region" description="Helical" evidence="15">
    <location>
        <begin position="490"/>
        <end position="511"/>
    </location>
</feature>
<comment type="catalytic activity">
    <reaction evidence="13">
        <text>[(1-&gt;3)-beta-D-glucosyl](n) + UDP-alpha-D-glucose = [(1-&gt;3)-beta-D-glucosyl](n+1) + UDP + H(+)</text>
        <dbReference type="Rhea" id="RHEA:21476"/>
        <dbReference type="Rhea" id="RHEA-COMP:11146"/>
        <dbReference type="Rhea" id="RHEA-COMP:14303"/>
        <dbReference type="ChEBI" id="CHEBI:15378"/>
        <dbReference type="ChEBI" id="CHEBI:37671"/>
        <dbReference type="ChEBI" id="CHEBI:58223"/>
        <dbReference type="ChEBI" id="CHEBI:58885"/>
        <dbReference type="EC" id="2.4.1.34"/>
    </reaction>
</comment>
<dbReference type="GO" id="GO:0003723">
    <property type="term" value="F:RNA binding"/>
    <property type="evidence" value="ECO:0007669"/>
    <property type="project" value="UniProtKB-UniRule"/>
</dbReference>
<keyword evidence="10 15" id="KW-0472">Membrane</keyword>
<evidence type="ECO:0000256" key="5">
    <source>
        <dbReference type="ARBA" id="ARBA00022676"/>
    </source>
</evidence>
<feature type="transmembrane region" description="Helical" evidence="15">
    <location>
        <begin position="1317"/>
        <end position="1335"/>
    </location>
</feature>
<comment type="subcellular location">
    <subcellularLocation>
        <location evidence="1">Cell membrane</location>
        <topology evidence="1">Multi-pass membrane protein</topology>
    </subcellularLocation>
</comment>
<evidence type="ECO:0000313" key="17">
    <source>
        <dbReference type="EMBL" id="EEE54739.1"/>
    </source>
</evidence>
<evidence type="ECO:0000256" key="3">
    <source>
        <dbReference type="ARBA" id="ARBA00012589"/>
    </source>
</evidence>
<evidence type="ECO:0000259" key="16">
    <source>
        <dbReference type="SMART" id="SM01205"/>
    </source>
</evidence>
<reference evidence="17" key="1">
    <citation type="journal article" date="2005" name="PLoS Biol.">
        <title>The genomes of Oryza sativa: a history of duplications.</title>
        <authorList>
            <person name="Yu J."/>
            <person name="Wang J."/>
            <person name="Lin W."/>
            <person name="Li S."/>
            <person name="Li H."/>
            <person name="Zhou J."/>
            <person name="Ni P."/>
            <person name="Dong W."/>
            <person name="Hu S."/>
            <person name="Zeng C."/>
            <person name="Zhang J."/>
            <person name="Zhang Y."/>
            <person name="Li R."/>
            <person name="Xu Z."/>
            <person name="Li S."/>
            <person name="Li X."/>
            <person name="Zheng H."/>
            <person name="Cong L."/>
            <person name="Lin L."/>
            <person name="Yin J."/>
            <person name="Geng J."/>
            <person name="Li G."/>
            <person name="Shi J."/>
            <person name="Liu J."/>
            <person name="Lv H."/>
            <person name="Li J."/>
            <person name="Wang J."/>
            <person name="Deng Y."/>
            <person name="Ran L."/>
            <person name="Shi X."/>
            <person name="Wang X."/>
            <person name="Wu Q."/>
            <person name="Li C."/>
            <person name="Ren X."/>
            <person name="Wang J."/>
            <person name="Wang X."/>
            <person name="Li D."/>
            <person name="Liu D."/>
            <person name="Zhang X."/>
            <person name="Ji Z."/>
            <person name="Zhao W."/>
            <person name="Sun Y."/>
            <person name="Zhang Z."/>
            <person name="Bao J."/>
            <person name="Han Y."/>
            <person name="Dong L."/>
            <person name="Ji J."/>
            <person name="Chen P."/>
            <person name="Wu S."/>
            <person name="Liu J."/>
            <person name="Xiao Y."/>
            <person name="Bu D."/>
            <person name="Tan J."/>
            <person name="Yang L."/>
            <person name="Ye C."/>
            <person name="Zhang J."/>
            <person name="Xu J."/>
            <person name="Zhou Y."/>
            <person name="Yu Y."/>
            <person name="Zhang B."/>
            <person name="Zhuang S."/>
            <person name="Wei H."/>
            <person name="Liu B."/>
            <person name="Lei M."/>
            <person name="Yu H."/>
            <person name="Li Y."/>
            <person name="Xu H."/>
            <person name="Wei S."/>
            <person name="He X."/>
            <person name="Fang L."/>
            <person name="Zhang Z."/>
            <person name="Zhang Y."/>
            <person name="Huang X."/>
            <person name="Su Z."/>
            <person name="Tong W."/>
            <person name="Li J."/>
            <person name="Tong Z."/>
            <person name="Li S."/>
            <person name="Ye J."/>
            <person name="Wang L."/>
            <person name="Fang L."/>
            <person name="Lei T."/>
            <person name="Chen C."/>
            <person name="Chen H."/>
            <person name="Xu Z."/>
            <person name="Li H."/>
            <person name="Huang H."/>
            <person name="Zhang F."/>
            <person name="Xu H."/>
            <person name="Li N."/>
            <person name="Zhao C."/>
            <person name="Li S."/>
            <person name="Dong L."/>
            <person name="Huang Y."/>
            <person name="Li L."/>
            <person name="Xi Y."/>
            <person name="Qi Q."/>
            <person name="Li W."/>
            <person name="Zhang B."/>
            <person name="Hu W."/>
            <person name="Zhang Y."/>
            <person name="Tian X."/>
            <person name="Jiao Y."/>
            <person name="Liang X."/>
            <person name="Jin J."/>
            <person name="Gao L."/>
            <person name="Zheng W."/>
            <person name="Hao B."/>
            <person name="Liu S."/>
            <person name="Wang W."/>
            <person name="Yuan L."/>
            <person name="Cao M."/>
            <person name="McDermott J."/>
            <person name="Samudrala R."/>
            <person name="Wang J."/>
            <person name="Wong G.K."/>
            <person name="Yang H."/>
        </authorList>
    </citation>
    <scope>NUCLEOTIDE SEQUENCE [LARGE SCALE GENOMIC DNA]</scope>
</reference>
<evidence type="ECO:0000256" key="6">
    <source>
        <dbReference type="ARBA" id="ARBA00022679"/>
    </source>
</evidence>
<dbReference type="InterPro" id="IPR023175">
    <property type="entry name" value="Vta1/CALS_N_sf"/>
</dbReference>
<dbReference type="SMART" id="SM01205">
    <property type="entry name" value="FKS1_dom1"/>
    <property type="match status" value="1"/>
</dbReference>
<dbReference type="PANTHER" id="PTHR12741">
    <property type="entry name" value="LYST-INTERACTING PROTEIN LIP5 DOPAMINE RESPONSIVE PROTEIN DRG-1"/>
    <property type="match status" value="1"/>
</dbReference>
<dbReference type="GO" id="GO:0005886">
    <property type="term" value="C:plasma membrane"/>
    <property type="evidence" value="ECO:0007669"/>
    <property type="project" value="UniProtKB-SubCell"/>
</dbReference>
<accession>B9EXC6</accession>
<name>B9EXC6_ORYSJ</name>
<evidence type="ECO:0000256" key="2">
    <source>
        <dbReference type="ARBA" id="ARBA00009040"/>
    </source>
</evidence>
<keyword evidence="8" id="KW-0133">Cell shape</keyword>
<dbReference type="GO" id="GO:0003843">
    <property type="term" value="F:1,3-beta-D-glucan synthase activity"/>
    <property type="evidence" value="ECO:0007669"/>
    <property type="project" value="UniProtKB-EC"/>
</dbReference>
<dbReference type="PROSITE" id="PS50084">
    <property type="entry name" value="KH_TYPE_1"/>
    <property type="match status" value="1"/>
</dbReference>
<feature type="domain" description="1,3-beta-glucan synthase component FKS1-like" evidence="16">
    <location>
        <begin position="291"/>
        <end position="374"/>
    </location>
</feature>
<comment type="similarity">
    <text evidence="2">Belongs to the glycosyltransferase 48 family.</text>
</comment>
<keyword evidence="5" id="KW-0328">Glycosyltransferase</keyword>
<dbReference type="GO" id="GO:0008360">
    <property type="term" value="P:regulation of cell shape"/>
    <property type="evidence" value="ECO:0007669"/>
    <property type="project" value="UniProtKB-KW"/>
</dbReference>
<feature type="transmembrane region" description="Helical" evidence="15">
    <location>
        <begin position="523"/>
        <end position="545"/>
    </location>
</feature>
<feature type="transmembrane region" description="Helical" evidence="15">
    <location>
        <begin position="1236"/>
        <end position="1254"/>
    </location>
</feature>
<keyword evidence="6" id="KW-0808">Transferase</keyword>
<dbReference type="Pfam" id="PF02364">
    <property type="entry name" value="Glucan_synthase"/>
    <property type="match status" value="2"/>
</dbReference>
<keyword evidence="14" id="KW-0694">RNA-binding</keyword>
<evidence type="ECO:0000256" key="10">
    <source>
        <dbReference type="ARBA" id="ARBA00023136"/>
    </source>
</evidence>
<dbReference type="Gene3D" id="1.25.40.270">
    <property type="entry name" value="Vacuolar protein sorting-associated protein vta1"/>
    <property type="match status" value="1"/>
</dbReference>
<dbReference type="GO" id="GO:0000148">
    <property type="term" value="C:1,3-beta-D-glucan synthase complex"/>
    <property type="evidence" value="ECO:0007669"/>
    <property type="project" value="InterPro"/>
</dbReference>
<evidence type="ECO:0000256" key="4">
    <source>
        <dbReference type="ARBA" id="ARBA00022475"/>
    </source>
</evidence>
<protein>
    <recommendedName>
        <fullName evidence="12">1,3-beta-glucan synthase</fullName>
        <ecNumber evidence="3">2.4.1.34</ecNumber>
    </recommendedName>
    <alternativeName>
        <fullName evidence="12">1,3-beta-glucan synthase</fullName>
    </alternativeName>
</protein>
<dbReference type="InterPro" id="IPR036612">
    <property type="entry name" value="KH_dom_type_1_sf"/>
</dbReference>
<proteinExistence type="inferred from homology"/>
<keyword evidence="7 15" id="KW-0812">Transmembrane</keyword>
<dbReference type="Gene3D" id="3.30.1370.10">
    <property type="entry name" value="K Homology domain, type 1"/>
    <property type="match status" value="1"/>
</dbReference>
<dbReference type="GO" id="GO:0006075">
    <property type="term" value="P:(1-&gt;3)-beta-D-glucan biosynthetic process"/>
    <property type="evidence" value="ECO:0007669"/>
    <property type="project" value="InterPro"/>
</dbReference>
<dbReference type="InterPro" id="IPR003440">
    <property type="entry name" value="Glyco_trans_48_dom"/>
</dbReference>
<sequence length="1500" mass="171061">MAASTSTEVVVPAGAGAGAGAGRWRRDALAHTLGSRRLPEGVADAGERVPDAVAPGVMPFIRAADKVEQDSPRVAFLCRRYAYNKVQRMDPSSVQRGVRQFKTYMSVKLDQILDKSSIKNNYDVDNLASHLQPYKWEQDDTQVMGNDAKEIQRFYKSYCAELSRISEKRNFEEVARRYQVASALYEVLRDVTNNKVDSEVMKIAKVIEEKSVHFKNYKYNIIPLNFPGSSEAIVELHEIKGAIDALNSIDGLPMPHMSTMHTDGNKSIRDLLDWLSLAFGFQKSNVENQRENLVLLLANIGTRTAGQDHPLMARQLHKMIEENNFQSPPGFEEEGSFLKTAIEPIYKVLQKSVSFRFLPRRSEKCFARLNWPWDLTADFFYQGAMLIVSWSSSGSLSALADATVFRSVLSVFITAALLNFIKVTLDIVLTFQAWGNMDWIQIVRYLLKFFVAIAWIIILPLAYSSSIRYPSGAGKLLNSWNIMERSNWRVIGLIMWWIQISPIIGPTKFLLNQGVGNYEWHEIFPFLPHNLGVVITIWAPIVMVYFMDIQIWYAIFSTAFGGVSGALSHVGEIRTLGMLRARFKSMPEAFNKSHATAHRERCSWSQEYTRIVDAIDKTVLDSVENNTLLEDFHMAEIGKVSNTLAKLLHLLSNESTDGTAERKIINALQDFMEITTRDFMKDGQGILKDENERKQRFTHLDMDMIKESFWKEKFVRLHLLLTMKDSAMDVPTNLDARRRITFFANSLFMKMPKAPQVHDMISFSVLTPYYNEEVLYSSHELNKKNEDGISILFYLQKIYPDEWKNFLERIGVDPENEEAVKGYMDDVRIWASYRGQTLARTVRGMMYYRRALELQCYEDMTNAQADLDGEESARSKAIADIKFTYVVSCQLYGMHKASKDSREKGLYENILNLMLTYPALRIAYIDEKEVPLPNGKMEKQYYSVLVKGNDEEIYRIRLPGKPTDIGEGKPNNQNHAIIFTRGEALQAIDMNQDNYLEEAFKMRNLLEEFLIKHGKSEPTILGVREHIFTGSVSSLAWFMSNQETSFVTIGQRVLANTLKVRFHYGHPDVFDRIFHLTRGGISKASKVINLSEDIFAGFNSTLRQGNVTHHEYIQLGKGRDVGMNQISNFEAKVANGNGEQTLCRDIYRLGHRFDFYRMLSLYFTTVGFYFNSMVYALSWLVIAIVLVSLKVVSMGREKFITNFQLVFRILKGIVFIVLISLVVILFVVFNLTVSDVGASILAFIPTGWFILQIAQLCGPLFRRLVTEPLCALFCSCCTGGTACKGRCCARFRLRSRDVLRKIGPWDSIQEMARMYEYTMGILIFFPIAVLSWFPFVSEFQTRLLFNQAFSRGLQISRILTGQNGLTSTIRCNFSWHRYGGSGIYLFLVPYNNAVNYGPNGYGGRDQNNKPSTPMRSHLLTMTPKILTIGIADEHFGAVVRRAGRNITEIIQASGARIKISDRDNWNIRSYSGSRVYDNAQGVSQFREVIKSREETRGIII</sequence>
<evidence type="ECO:0000256" key="13">
    <source>
        <dbReference type="ARBA" id="ARBA00047777"/>
    </source>
</evidence>
<evidence type="ECO:0000256" key="14">
    <source>
        <dbReference type="PROSITE-ProRule" id="PRU00117"/>
    </source>
</evidence>
<evidence type="ECO:0000256" key="1">
    <source>
        <dbReference type="ARBA" id="ARBA00004651"/>
    </source>
</evidence>
<evidence type="ECO:0000256" key="15">
    <source>
        <dbReference type="SAM" id="Phobius"/>
    </source>
</evidence>
<dbReference type="InterPro" id="IPR026899">
    <property type="entry name" value="FKS1-like_dom1"/>
</dbReference>
<keyword evidence="4" id="KW-1003">Cell membrane</keyword>
<feature type="transmembrane region" description="Helical" evidence="15">
    <location>
        <begin position="404"/>
        <end position="425"/>
    </location>
</feature>
<keyword evidence="9 15" id="KW-1133">Transmembrane helix</keyword>
<organism evidence="17">
    <name type="scientific">Oryza sativa subsp. japonica</name>
    <name type="common">Rice</name>
    <dbReference type="NCBI Taxonomy" id="39947"/>
    <lineage>
        <taxon>Eukaryota</taxon>
        <taxon>Viridiplantae</taxon>
        <taxon>Streptophyta</taxon>
        <taxon>Embryophyta</taxon>
        <taxon>Tracheophyta</taxon>
        <taxon>Spermatophyta</taxon>
        <taxon>Magnoliopsida</taxon>
        <taxon>Liliopsida</taxon>
        <taxon>Poales</taxon>
        <taxon>Poaceae</taxon>
        <taxon>BOP clade</taxon>
        <taxon>Oryzoideae</taxon>
        <taxon>Oryzeae</taxon>
        <taxon>Oryzinae</taxon>
        <taxon>Oryza</taxon>
        <taxon>Oryza sativa</taxon>
    </lineage>
</organism>
<dbReference type="PANTHER" id="PTHR12741:SF13">
    <property type="entry name" value="1,3-BETA-GLUCAN SYNTHASE"/>
    <property type="match status" value="1"/>
</dbReference>
<feature type="transmembrane region" description="Helical" evidence="15">
    <location>
        <begin position="1176"/>
        <end position="1193"/>
    </location>
</feature>
<evidence type="ECO:0000256" key="12">
    <source>
        <dbReference type="ARBA" id="ARBA00032165"/>
    </source>
</evidence>
<dbReference type="Proteomes" id="UP000007752">
    <property type="component" value="Chromosome 1"/>
</dbReference>
<feature type="transmembrane region" description="Helical" evidence="15">
    <location>
        <begin position="551"/>
        <end position="570"/>
    </location>
</feature>
<keyword evidence="11" id="KW-0961">Cell wall biogenesis/degradation</keyword>
<evidence type="ECO:0000256" key="7">
    <source>
        <dbReference type="ARBA" id="ARBA00022692"/>
    </source>
</evidence>
<feature type="transmembrane region" description="Helical" evidence="15">
    <location>
        <begin position="445"/>
        <end position="463"/>
    </location>
</feature>
<reference evidence="17" key="2">
    <citation type="submission" date="2008-12" db="EMBL/GenBank/DDBJ databases">
        <title>Improved gene annotation of the rice (Oryza sativa) genomes.</title>
        <authorList>
            <person name="Wang J."/>
            <person name="Li R."/>
            <person name="Fan W."/>
            <person name="Huang Q."/>
            <person name="Zhang J."/>
            <person name="Zhou Y."/>
            <person name="Hu Y."/>
            <person name="Zi S."/>
            <person name="Li J."/>
            <person name="Ni P."/>
            <person name="Zheng H."/>
            <person name="Zhang Y."/>
            <person name="Zhao M."/>
            <person name="Hao Q."/>
            <person name="McDermott J."/>
            <person name="Samudrala R."/>
            <person name="Kristiansen K."/>
            <person name="Wong G.K.-S."/>
        </authorList>
    </citation>
    <scope>NUCLEOTIDE SEQUENCE</scope>
</reference>